<proteinExistence type="predicted"/>
<gene>
    <name evidence="10" type="ORF">S01H1_50980</name>
</gene>
<feature type="non-terminal residue" evidence="10">
    <location>
        <position position="261"/>
    </location>
</feature>
<dbReference type="Pfam" id="PF04565">
    <property type="entry name" value="RNA_pol_Rpb2_3"/>
    <property type="match status" value="1"/>
</dbReference>
<protein>
    <recommendedName>
        <fullName evidence="1">DNA-directed RNA polymerase</fullName>
        <ecNumber evidence="1">2.7.7.6</ecNumber>
    </recommendedName>
</protein>
<feature type="domain" description="DNA-directed RNA polymerase beta subunit external 1" evidence="9">
    <location>
        <begin position="228"/>
        <end position="258"/>
    </location>
</feature>
<dbReference type="GO" id="GO:0003899">
    <property type="term" value="F:DNA-directed RNA polymerase activity"/>
    <property type="evidence" value="ECO:0007669"/>
    <property type="project" value="UniProtKB-EC"/>
</dbReference>
<evidence type="ECO:0000256" key="3">
    <source>
        <dbReference type="ARBA" id="ARBA00022679"/>
    </source>
</evidence>
<name>X0W4H2_9ZZZZ</name>
<keyword evidence="4" id="KW-0548">Nucleotidyltransferase</keyword>
<evidence type="ECO:0000259" key="9">
    <source>
        <dbReference type="Pfam" id="PF10385"/>
    </source>
</evidence>
<feature type="domain" description="RNA polymerase Rpb2" evidence="8">
    <location>
        <begin position="150"/>
        <end position="218"/>
    </location>
</feature>
<dbReference type="Gene3D" id="3.90.1110.10">
    <property type="entry name" value="RNA polymerase Rpb2, domain 2"/>
    <property type="match status" value="1"/>
</dbReference>
<dbReference type="PANTHER" id="PTHR20856">
    <property type="entry name" value="DNA-DIRECTED RNA POLYMERASE I SUBUNIT 2"/>
    <property type="match status" value="1"/>
</dbReference>
<dbReference type="Gene3D" id="3.90.1100.10">
    <property type="match status" value="1"/>
</dbReference>
<dbReference type="InterPro" id="IPR015712">
    <property type="entry name" value="DNA-dir_RNA_pol_su2"/>
</dbReference>
<dbReference type="GO" id="GO:0000428">
    <property type="term" value="C:DNA-directed RNA polymerase complex"/>
    <property type="evidence" value="ECO:0007669"/>
    <property type="project" value="UniProtKB-KW"/>
</dbReference>
<reference evidence="10" key="1">
    <citation type="journal article" date="2014" name="Front. Microbiol.">
        <title>High frequency of phylogenetically diverse reductive dehalogenase-homologous genes in deep subseafloor sedimentary metagenomes.</title>
        <authorList>
            <person name="Kawai M."/>
            <person name="Futagami T."/>
            <person name="Toyoda A."/>
            <person name="Takaki Y."/>
            <person name="Nishi S."/>
            <person name="Hori S."/>
            <person name="Arai W."/>
            <person name="Tsubouchi T."/>
            <person name="Morono Y."/>
            <person name="Uchiyama I."/>
            <person name="Ito T."/>
            <person name="Fujiyama A."/>
            <person name="Inagaki F."/>
            <person name="Takami H."/>
        </authorList>
    </citation>
    <scope>NUCLEOTIDE SEQUENCE</scope>
    <source>
        <strain evidence="10">Expedition CK06-06</strain>
    </source>
</reference>
<evidence type="ECO:0000256" key="2">
    <source>
        <dbReference type="ARBA" id="ARBA00022478"/>
    </source>
</evidence>
<keyword evidence="3" id="KW-0808">Transferase</keyword>
<dbReference type="SUPFAM" id="SSF64484">
    <property type="entry name" value="beta and beta-prime subunits of DNA dependent RNA-polymerase"/>
    <property type="match status" value="1"/>
</dbReference>
<dbReference type="AlphaFoldDB" id="X0W4H2"/>
<dbReference type="GO" id="GO:0003677">
    <property type="term" value="F:DNA binding"/>
    <property type="evidence" value="ECO:0007669"/>
    <property type="project" value="InterPro"/>
</dbReference>
<evidence type="ECO:0000313" key="10">
    <source>
        <dbReference type="EMBL" id="GAG19488.1"/>
    </source>
</evidence>
<dbReference type="GO" id="GO:0032549">
    <property type="term" value="F:ribonucleoside binding"/>
    <property type="evidence" value="ECO:0007669"/>
    <property type="project" value="InterPro"/>
</dbReference>
<dbReference type="InterPro" id="IPR042107">
    <property type="entry name" value="DNA-dir_RNA_pol_bsu_ext_1_sf"/>
</dbReference>
<dbReference type="Gene3D" id="2.30.150.10">
    <property type="entry name" value="DNA-directed RNA polymerase, beta subunit, external 1 domain"/>
    <property type="match status" value="1"/>
</dbReference>
<evidence type="ECO:0000256" key="4">
    <source>
        <dbReference type="ARBA" id="ARBA00022695"/>
    </source>
</evidence>
<dbReference type="InterPro" id="IPR019462">
    <property type="entry name" value="DNA-dir_RNA_pol_bsu_external_1"/>
</dbReference>
<evidence type="ECO:0000259" key="7">
    <source>
        <dbReference type="Pfam" id="PF04561"/>
    </source>
</evidence>
<dbReference type="GO" id="GO:0006351">
    <property type="term" value="P:DNA-templated transcription"/>
    <property type="evidence" value="ECO:0007669"/>
    <property type="project" value="InterPro"/>
</dbReference>
<evidence type="ECO:0000259" key="8">
    <source>
        <dbReference type="Pfam" id="PF04565"/>
    </source>
</evidence>
<dbReference type="Pfam" id="PF04561">
    <property type="entry name" value="RNA_pol_Rpb2_2"/>
    <property type="match status" value="1"/>
</dbReference>
<dbReference type="InterPro" id="IPR037034">
    <property type="entry name" value="RNA_pol_Rpb2_2_sf"/>
</dbReference>
<keyword evidence="5" id="KW-0804">Transcription</keyword>
<comment type="caution">
    <text evidence="10">The sequence shown here is derived from an EMBL/GenBank/DDBJ whole genome shotgun (WGS) entry which is preliminary data.</text>
</comment>
<dbReference type="InterPro" id="IPR007642">
    <property type="entry name" value="RNA_pol_Rpb2_2"/>
</dbReference>
<dbReference type="InterPro" id="IPR007645">
    <property type="entry name" value="RNA_pol_Rpb2_3"/>
</dbReference>
<accession>X0W4H2</accession>
<evidence type="ECO:0000256" key="5">
    <source>
        <dbReference type="ARBA" id="ARBA00023163"/>
    </source>
</evidence>
<dbReference type="EMBL" id="BARS01032876">
    <property type="protein sequence ID" value="GAG19488.1"/>
    <property type="molecule type" value="Genomic_DNA"/>
</dbReference>
<evidence type="ECO:0000256" key="6">
    <source>
        <dbReference type="ARBA" id="ARBA00048552"/>
    </source>
</evidence>
<dbReference type="EC" id="2.7.7.6" evidence="1"/>
<sequence length="261" mass="29937">LKIYQGLRPGRPLVFESVKEVFHRTFLDPRRYDLGKVGRYQLNKELGLDCDWDVGILRSDDVVGIILYLLELNREKREIKSLDHLSHRRVRRIGDLLTEQLRVGLTHLTRIIQQGMSIQDPELITPRSLVNTIVVKSSINSFFNTGQLSQYLDQTNPLTELTHKRRLSTLGPGGLTRMQAKEEIRDVHYTHYGRICPIETPEGQNIGLITSLATYARVNELGFLETPYRKVKNGKATEEVVYLNARDEDEYYIAGASSVDE</sequence>
<keyword evidence="2" id="KW-0240">DNA-directed RNA polymerase</keyword>
<evidence type="ECO:0000256" key="1">
    <source>
        <dbReference type="ARBA" id="ARBA00012418"/>
    </source>
</evidence>
<comment type="catalytic activity">
    <reaction evidence="6">
        <text>RNA(n) + a ribonucleoside 5'-triphosphate = RNA(n+1) + diphosphate</text>
        <dbReference type="Rhea" id="RHEA:21248"/>
        <dbReference type="Rhea" id="RHEA-COMP:14527"/>
        <dbReference type="Rhea" id="RHEA-COMP:17342"/>
        <dbReference type="ChEBI" id="CHEBI:33019"/>
        <dbReference type="ChEBI" id="CHEBI:61557"/>
        <dbReference type="ChEBI" id="CHEBI:140395"/>
        <dbReference type="EC" id="2.7.7.6"/>
    </reaction>
</comment>
<organism evidence="10">
    <name type="scientific">marine sediment metagenome</name>
    <dbReference type="NCBI Taxonomy" id="412755"/>
    <lineage>
        <taxon>unclassified sequences</taxon>
        <taxon>metagenomes</taxon>
        <taxon>ecological metagenomes</taxon>
    </lineage>
</organism>
<feature type="domain" description="RNA polymerase Rpb2" evidence="7">
    <location>
        <begin position="3"/>
        <end position="91"/>
    </location>
</feature>
<feature type="non-terminal residue" evidence="10">
    <location>
        <position position="1"/>
    </location>
</feature>
<dbReference type="Pfam" id="PF10385">
    <property type="entry name" value="RNA_pol_Rpb2_45"/>
    <property type="match status" value="1"/>
</dbReference>